<protein>
    <submittedName>
        <fullName evidence="5">Transcriptional regulator, LacI family</fullName>
    </submittedName>
</protein>
<sequence>MVTIKDVAKKAGVSISTASYALNNSGPVSAETKERVIKAAEELKYRPNGNARDLKSSKTNTIGLIVSDLAGPFFSELIRGVQEATLASGYDLMALSAIGGFDSTAAKFLKEKRTDAMIIFAHNLDDNLIKSAARQDMPIALLDRRLSSKYIINIEVDNFNGAYKAVEYLISLGYKRIAYISGSDDSYDNIKRFEGYKAALEAYGIGYAPKLCYKGNFIEAGGYQAAKLMLLQNDLPQGIFAANDEMAIGAMEAFDEAGLKVGKDIAIIGFDDIRLAQYVDPPLTTIKQPVYEMGCLAVRLLMQALQGDFPNEEEIILPAELIIRKSCGES</sequence>
<dbReference type="Gene3D" id="1.10.260.40">
    <property type="entry name" value="lambda repressor-like DNA-binding domains"/>
    <property type="match status" value="1"/>
</dbReference>
<organism evidence="5 6">
    <name type="scientific">Mahella australiensis (strain DSM 15567 / CIP 107919 / 50-1 BON)</name>
    <dbReference type="NCBI Taxonomy" id="697281"/>
    <lineage>
        <taxon>Bacteria</taxon>
        <taxon>Bacillati</taxon>
        <taxon>Bacillota</taxon>
        <taxon>Clostridia</taxon>
        <taxon>Thermoanaerobacterales</taxon>
        <taxon>Thermoanaerobacterales Family IV. Incertae Sedis</taxon>
        <taxon>Mahella</taxon>
    </lineage>
</organism>
<dbReference type="Proteomes" id="UP000008457">
    <property type="component" value="Chromosome"/>
</dbReference>
<evidence type="ECO:0000256" key="3">
    <source>
        <dbReference type="ARBA" id="ARBA00023163"/>
    </source>
</evidence>
<dbReference type="Pfam" id="PF00356">
    <property type="entry name" value="LacI"/>
    <property type="match status" value="1"/>
</dbReference>
<gene>
    <name evidence="5" type="ordered locus">Mahau_1962</name>
</gene>
<evidence type="ECO:0000259" key="4">
    <source>
        <dbReference type="PROSITE" id="PS50932"/>
    </source>
</evidence>
<dbReference type="InterPro" id="IPR010982">
    <property type="entry name" value="Lambda_DNA-bd_dom_sf"/>
</dbReference>
<dbReference type="RefSeq" id="WP_013781566.1">
    <property type="nucleotide sequence ID" value="NC_015520.1"/>
</dbReference>
<dbReference type="OrthoDB" id="9784962at2"/>
<dbReference type="KEGG" id="mas:Mahau_1962"/>
<reference evidence="6" key="1">
    <citation type="submission" date="2010-11" db="EMBL/GenBank/DDBJ databases">
        <title>The complete genome of Mahella australiensis DSM 15567.</title>
        <authorList>
            <consortium name="US DOE Joint Genome Institute (JGI-PGF)"/>
            <person name="Lucas S."/>
            <person name="Copeland A."/>
            <person name="Lapidus A."/>
            <person name="Bruce D."/>
            <person name="Goodwin L."/>
            <person name="Pitluck S."/>
            <person name="Kyrpides N."/>
            <person name="Mavromatis K."/>
            <person name="Pagani I."/>
            <person name="Ivanova N."/>
            <person name="Teshima H."/>
            <person name="Brettin T."/>
            <person name="Detter J.C."/>
            <person name="Han C."/>
            <person name="Tapia R."/>
            <person name="Land M."/>
            <person name="Hauser L."/>
            <person name="Markowitz V."/>
            <person name="Cheng J.-F."/>
            <person name="Hugenholtz P."/>
            <person name="Woyke T."/>
            <person name="Wu D."/>
            <person name="Spring S."/>
            <person name="Pukall R."/>
            <person name="Steenblock K."/>
            <person name="Schneider S."/>
            <person name="Klenk H.-P."/>
            <person name="Eisen J.A."/>
        </authorList>
    </citation>
    <scope>NUCLEOTIDE SEQUENCE [LARGE SCALE GENOMIC DNA]</scope>
    <source>
        <strain evidence="6">DSM 15567 / CIP 107919 / 50-1 BON</strain>
    </source>
</reference>
<dbReference type="Pfam" id="PF13377">
    <property type="entry name" value="Peripla_BP_3"/>
    <property type="match status" value="1"/>
</dbReference>
<reference evidence="5 6" key="2">
    <citation type="journal article" date="2011" name="Stand. Genomic Sci.">
        <title>Complete genome sequence of Mahella australiensis type strain (50-1 BON).</title>
        <authorList>
            <person name="Sikorski J."/>
            <person name="Teshima H."/>
            <person name="Nolan M."/>
            <person name="Lucas S."/>
            <person name="Hammon N."/>
            <person name="Deshpande S."/>
            <person name="Cheng J.F."/>
            <person name="Pitluck S."/>
            <person name="Liolios K."/>
            <person name="Pagani I."/>
            <person name="Ivanova N."/>
            <person name="Huntemann M."/>
            <person name="Mavromatis K."/>
            <person name="Ovchinikova G."/>
            <person name="Pati A."/>
            <person name="Tapia R."/>
            <person name="Han C."/>
            <person name="Goodwin L."/>
            <person name="Chen A."/>
            <person name="Palaniappan K."/>
            <person name="Land M."/>
            <person name="Hauser L."/>
            <person name="Ngatchou-Djao O.D."/>
            <person name="Rohde M."/>
            <person name="Pukall R."/>
            <person name="Spring S."/>
            <person name="Abt B."/>
            <person name="Goker M."/>
            <person name="Detter J.C."/>
            <person name="Woyke T."/>
            <person name="Bristow J."/>
            <person name="Markowitz V."/>
            <person name="Hugenholtz P."/>
            <person name="Eisen J.A."/>
            <person name="Kyrpides N.C."/>
            <person name="Klenk H.P."/>
            <person name="Lapidus A."/>
        </authorList>
    </citation>
    <scope>NUCLEOTIDE SEQUENCE [LARGE SCALE GENOMIC DNA]</scope>
    <source>
        <strain evidence="6">DSM 15567 / CIP 107919 / 50-1 BON</strain>
    </source>
</reference>
<dbReference type="SUPFAM" id="SSF47413">
    <property type="entry name" value="lambda repressor-like DNA-binding domains"/>
    <property type="match status" value="1"/>
</dbReference>
<dbReference type="InterPro" id="IPR046335">
    <property type="entry name" value="LacI/GalR-like_sensor"/>
</dbReference>
<keyword evidence="1" id="KW-0805">Transcription regulation</keyword>
<evidence type="ECO:0000313" key="6">
    <source>
        <dbReference type="Proteomes" id="UP000008457"/>
    </source>
</evidence>
<dbReference type="GO" id="GO:0000976">
    <property type="term" value="F:transcription cis-regulatory region binding"/>
    <property type="evidence" value="ECO:0007669"/>
    <property type="project" value="TreeGrafter"/>
</dbReference>
<keyword evidence="2" id="KW-0238">DNA-binding</keyword>
<dbReference type="InterPro" id="IPR028082">
    <property type="entry name" value="Peripla_BP_I"/>
</dbReference>
<dbReference type="EMBL" id="CP002360">
    <property type="protein sequence ID" value="AEE97138.1"/>
    <property type="molecule type" value="Genomic_DNA"/>
</dbReference>
<name>F4A1T8_MAHA5</name>
<evidence type="ECO:0000256" key="1">
    <source>
        <dbReference type="ARBA" id="ARBA00023015"/>
    </source>
</evidence>
<evidence type="ECO:0000256" key="2">
    <source>
        <dbReference type="ARBA" id="ARBA00023125"/>
    </source>
</evidence>
<dbReference type="HOGENOM" id="CLU_037628_6_2_9"/>
<dbReference type="CDD" id="cd01392">
    <property type="entry name" value="HTH_LacI"/>
    <property type="match status" value="1"/>
</dbReference>
<keyword evidence="6" id="KW-1185">Reference proteome</keyword>
<dbReference type="GO" id="GO:0003700">
    <property type="term" value="F:DNA-binding transcription factor activity"/>
    <property type="evidence" value="ECO:0007669"/>
    <property type="project" value="TreeGrafter"/>
</dbReference>
<dbReference type="PANTHER" id="PTHR30146">
    <property type="entry name" value="LACI-RELATED TRANSCRIPTIONAL REPRESSOR"/>
    <property type="match status" value="1"/>
</dbReference>
<dbReference type="eggNOG" id="COG1609">
    <property type="taxonomic scope" value="Bacteria"/>
</dbReference>
<dbReference type="AlphaFoldDB" id="F4A1T8"/>
<proteinExistence type="predicted"/>
<dbReference type="Gene3D" id="3.40.50.2300">
    <property type="match status" value="2"/>
</dbReference>
<evidence type="ECO:0000313" key="5">
    <source>
        <dbReference type="EMBL" id="AEE97138.1"/>
    </source>
</evidence>
<dbReference type="SMART" id="SM00354">
    <property type="entry name" value="HTH_LACI"/>
    <property type="match status" value="1"/>
</dbReference>
<keyword evidence="3" id="KW-0804">Transcription</keyword>
<dbReference type="SUPFAM" id="SSF53822">
    <property type="entry name" value="Periplasmic binding protein-like I"/>
    <property type="match status" value="1"/>
</dbReference>
<dbReference type="PANTHER" id="PTHR30146:SF109">
    <property type="entry name" value="HTH-TYPE TRANSCRIPTIONAL REGULATOR GALS"/>
    <property type="match status" value="1"/>
</dbReference>
<dbReference type="InterPro" id="IPR000843">
    <property type="entry name" value="HTH_LacI"/>
</dbReference>
<dbReference type="PROSITE" id="PS00356">
    <property type="entry name" value="HTH_LACI_1"/>
    <property type="match status" value="1"/>
</dbReference>
<dbReference type="STRING" id="697281.Mahau_1962"/>
<accession>F4A1T8</accession>
<dbReference type="PROSITE" id="PS50932">
    <property type="entry name" value="HTH_LACI_2"/>
    <property type="match status" value="1"/>
</dbReference>
<feature type="domain" description="HTH lacI-type" evidence="4">
    <location>
        <begin position="2"/>
        <end position="56"/>
    </location>
</feature>
<dbReference type="CDD" id="cd06267">
    <property type="entry name" value="PBP1_LacI_sugar_binding-like"/>
    <property type="match status" value="1"/>
</dbReference>